<dbReference type="InterPro" id="IPR029016">
    <property type="entry name" value="GAF-like_dom_sf"/>
</dbReference>
<dbReference type="EMBL" id="CAAJGR010000111">
    <property type="protein sequence ID" value="VHO04659.1"/>
    <property type="molecule type" value="Genomic_DNA"/>
</dbReference>
<dbReference type="InterPro" id="IPR003018">
    <property type="entry name" value="GAF"/>
</dbReference>
<dbReference type="PANTHER" id="PTHR33525">
    <property type="match status" value="1"/>
</dbReference>
<keyword evidence="2" id="KW-0560">Oxidoreductase</keyword>
<dbReference type="GO" id="GO:0004355">
    <property type="term" value="F:glutamate synthase (NADPH) activity"/>
    <property type="evidence" value="ECO:0007669"/>
    <property type="project" value="UniProtKB-EC"/>
</dbReference>
<dbReference type="EC" id="1.4.1.13" evidence="2"/>
<dbReference type="Pfam" id="PF01590">
    <property type="entry name" value="GAF"/>
    <property type="match status" value="1"/>
</dbReference>
<organism evidence="2">
    <name type="scientific">Rheinheimera sp. BAL341</name>
    <dbReference type="NCBI Taxonomy" id="1708203"/>
    <lineage>
        <taxon>Bacteria</taxon>
        <taxon>Pseudomonadati</taxon>
        <taxon>Pseudomonadota</taxon>
        <taxon>Gammaproteobacteria</taxon>
        <taxon>Chromatiales</taxon>
        <taxon>Chromatiaceae</taxon>
        <taxon>Rheinheimera</taxon>
    </lineage>
</organism>
<sequence>MNDQRRSKAAQWTEQLAKRELPAITSMASTLDKFANDDTSSIPQLSQAILHDQALSSCLLKVVNTTSHASVRRVNTVSRAAIVLGIQTVKNICLTSKILSALLQAKNLQPAVYERLLMLMANAFYAGLLARMMLPQHHEDTKEEVYLAAMLYHIGETAFWSSGSALSEQLIRQASLLAPADFARFCQEETGVSFDELSAGLVRTWNLGDLLLKALDDPQSRTIEMQAINLANQLSAAIHTPPANKTDFNRLLQDIAGLMQIDTRQLKERIKQTRQLALELLHSYGADVLVGHIRALPVDSDFVEFTPLAVPLSRDAALLQLAQQLQQLTLRRGNINELLSLVLEQCAAIFKLDSCAFWILSADKTRLESRTAFDSQGTQNTARRSVTISGLQNLFGLAVKQAQATLINDPRAPQWHSYIDEQISKLLQHGAMALTAVKIQDKVIGLISAQHLKPAQVFSDDDYRQFCFICDHLNMCLSLNAAR</sequence>
<dbReference type="AlphaFoldDB" id="A0A486XQP9"/>
<dbReference type="Gene3D" id="3.30.450.40">
    <property type="match status" value="1"/>
</dbReference>
<reference evidence="2" key="1">
    <citation type="submission" date="2019-04" db="EMBL/GenBank/DDBJ databases">
        <authorList>
            <person name="Brambilla D."/>
        </authorList>
    </citation>
    <scope>NUCLEOTIDE SEQUENCE</scope>
    <source>
        <strain evidence="2">BAL1</strain>
    </source>
</reference>
<gene>
    <name evidence="2" type="ORF">BAL341_2027</name>
</gene>
<dbReference type="InterPro" id="IPR013976">
    <property type="entry name" value="HDOD"/>
</dbReference>
<name>A0A486XQP9_9GAMM</name>
<feature type="domain" description="HDOD" evidence="1">
    <location>
        <begin position="21"/>
        <end position="221"/>
    </location>
</feature>
<dbReference type="PANTHER" id="PTHR33525:SF3">
    <property type="entry name" value="RIBONUCLEASE Y"/>
    <property type="match status" value="1"/>
</dbReference>
<dbReference type="SUPFAM" id="SSF55781">
    <property type="entry name" value="GAF domain-like"/>
    <property type="match status" value="1"/>
</dbReference>
<dbReference type="SUPFAM" id="SSF109604">
    <property type="entry name" value="HD-domain/PDEase-like"/>
    <property type="match status" value="1"/>
</dbReference>
<protein>
    <submittedName>
        <fullName evidence="2">Glutamate synthase [NADPH] large chain</fullName>
        <ecNumber evidence="2">1.4.1.13</ecNumber>
    </submittedName>
</protein>
<dbReference type="Pfam" id="PF08668">
    <property type="entry name" value="HDOD"/>
    <property type="match status" value="1"/>
</dbReference>
<dbReference type="InterPro" id="IPR052340">
    <property type="entry name" value="RNase_Y/CdgJ"/>
</dbReference>
<evidence type="ECO:0000259" key="1">
    <source>
        <dbReference type="PROSITE" id="PS51833"/>
    </source>
</evidence>
<dbReference type="Gene3D" id="1.10.3210.10">
    <property type="entry name" value="Hypothetical protein af1432"/>
    <property type="match status" value="1"/>
</dbReference>
<dbReference type="PROSITE" id="PS51833">
    <property type="entry name" value="HDOD"/>
    <property type="match status" value="1"/>
</dbReference>
<proteinExistence type="predicted"/>
<evidence type="ECO:0000313" key="2">
    <source>
        <dbReference type="EMBL" id="VHO04659.1"/>
    </source>
</evidence>
<accession>A0A486XQP9</accession>